<feature type="compositionally biased region" description="Low complexity" evidence="1">
    <location>
        <begin position="90"/>
        <end position="106"/>
    </location>
</feature>
<organism evidence="2">
    <name type="scientific">hydrothermal vent metagenome</name>
    <dbReference type="NCBI Taxonomy" id="652676"/>
    <lineage>
        <taxon>unclassified sequences</taxon>
        <taxon>metagenomes</taxon>
        <taxon>ecological metagenomes</taxon>
    </lineage>
</organism>
<name>A0A160TZY1_9ZZZZ</name>
<dbReference type="NCBIfam" id="NF047637">
    <property type="entry name" value="lipo_CC0125"/>
    <property type="match status" value="1"/>
</dbReference>
<gene>
    <name evidence="2" type="ORF">MGWOODY_Hyp2139</name>
</gene>
<feature type="region of interest" description="Disordered" evidence="1">
    <location>
        <begin position="82"/>
        <end position="106"/>
    </location>
</feature>
<evidence type="ECO:0008006" key="3">
    <source>
        <dbReference type="Google" id="ProtNLM"/>
    </source>
</evidence>
<evidence type="ECO:0000313" key="2">
    <source>
        <dbReference type="EMBL" id="CUS56738.1"/>
    </source>
</evidence>
<proteinExistence type="predicted"/>
<reference evidence="2" key="1">
    <citation type="submission" date="2015-10" db="EMBL/GenBank/DDBJ databases">
        <authorList>
            <person name="Gilbert D.G."/>
        </authorList>
    </citation>
    <scope>NUCLEOTIDE SEQUENCE</scope>
</reference>
<protein>
    <recommendedName>
        <fullName evidence="3">Lipoprotein</fullName>
    </recommendedName>
</protein>
<dbReference type="PROSITE" id="PS51257">
    <property type="entry name" value="PROKAR_LIPOPROTEIN"/>
    <property type="match status" value="1"/>
</dbReference>
<sequence length="162" mass="16526">MKPYAILLAAGLLAACTSNAAYGPASKSGAMGYSSQQIETGRYQVSYTDSSPSKARDRALLRAAELTLLEGSDWFEITSSFAERSEDSRSGGSSVSIGGSSGSRGHSSVGVGVGIGIPLGGGNSGSVTEVLEIVTGKGDKPDRPSVYDARSVDINLRGSATE</sequence>
<dbReference type="AlphaFoldDB" id="A0A160TZY1"/>
<evidence type="ECO:0000256" key="1">
    <source>
        <dbReference type="SAM" id="MobiDB-lite"/>
    </source>
</evidence>
<dbReference type="EMBL" id="CZQD01000032">
    <property type="protein sequence ID" value="CUS56738.1"/>
    <property type="molecule type" value="Genomic_DNA"/>
</dbReference>
<accession>A0A160TZY1</accession>